<evidence type="ECO:0000313" key="1">
    <source>
        <dbReference type="EMBL" id="RAM64081.1"/>
    </source>
</evidence>
<dbReference type="Proteomes" id="UP000248631">
    <property type="component" value="Unassembled WGS sequence"/>
</dbReference>
<gene>
    <name evidence="1" type="ORF">RB24_14135</name>
</gene>
<organism evidence="1 2">
    <name type="scientific">Herbaspirillum rubrisubalbicans</name>
    <dbReference type="NCBI Taxonomy" id="80842"/>
    <lineage>
        <taxon>Bacteria</taxon>
        <taxon>Pseudomonadati</taxon>
        <taxon>Pseudomonadota</taxon>
        <taxon>Betaproteobacteria</taxon>
        <taxon>Burkholderiales</taxon>
        <taxon>Oxalobacteraceae</taxon>
        <taxon>Herbaspirillum</taxon>
    </lineage>
</organism>
<keyword evidence="2" id="KW-1185">Reference proteome</keyword>
<evidence type="ECO:0000313" key="2">
    <source>
        <dbReference type="Proteomes" id="UP000248631"/>
    </source>
</evidence>
<protein>
    <submittedName>
        <fullName evidence="1">Uncharacterized protein</fullName>
    </submittedName>
</protein>
<accession>A0ABX9C157</accession>
<comment type="caution">
    <text evidence="1">The sequence shown here is derived from an EMBL/GenBank/DDBJ whole genome shotgun (WGS) entry which is preliminary data.</text>
</comment>
<sequence>MIQAPQGLEKLLSDYQHARILRRIFSYNDAPLSALLANQLDASEWRSRDITLTLEIMADQARLESRRPAVPPVRHDAG</sequence>
<name>A0ABX9C157_9BURK</name>
<reference evidence="1 2" key="1">
    <citation type="submission" date="2014-12" db="EMBL/GenBank/DDBJ databases">
        <title>Complete genome sequence of Herbaspirillum rubrisubalbicans Os38.</title>
        <authorList>
            <person name="Chen M."/>
            <person name="An Q."/>
        </authorList>
    </citation>
    <scope>NUCLEOTIDE SEQUENCE [LARGE SCALE GENOMIC DNA]</scope>
    <source>
        <strain evidence="1 2">Os38</strain>
    </source>
</reference>
<dbReference type="EMBL" id="JUGD01000016">
    <property type="protein sequence ID" value="RAM64081.1"/>
    <property type="molecule type" value="Genomic_DNA"/>
</dbReference>
<proteinExistence type="predicted"/>